<evidence type="ECO:0000313" key="2">
    <source>
        <dbReference type="Proteomes" id="UP000199025"/>
    </source>
</evidence>
<dbReference type="EMBL" id="FORP01000011">
    <property type="protein sequence ID" value="SFJ97848.1"/>
    <property type="molecule type" value="Genomic_DNA"/>
</dbReference>
<sequence length="319" mass="35064">MNLNANGEIEALVAELKRVRKGPGIQARSLPDVAGAPLRRACGVLDTDPPGRVRDKIVRTLADLVERLPEAHRATARAVFGFGTTAGLRYTARLAQLGQVVDRDMRTMQRRADDVVYLVAELAATRPPPEAPEPVVPWHTTALAVSLIPDGPGAEVFETREIVSHVADLEEIEHSISLGRAPGVSGPVDLGELGIEVLRGGEVHSTRMVSSTRVAFQLRPPRVLAAGDRHEFFVRMRVPRILPFYCCTPEFPCERFRLNIRFDRVPPPARLWRIDGELSKDADDPLPARKPLSLDGTEVHADFEGLLPARSYGIGWQPA</sequence>
<proteinExistence type="predicted"/>
<gene>
    <name evidence="1" type="ORF">SAMN05421835_111178</name>
</gene>
<protein>
    <submittedName>
        <fullName evidence="1">Uncharacterized protein</fullName>
    </submittedName>
</protein>
<dbReference type="RefSeq" id="WP_091509783.1">
    <property type="nucleotide sequence ID" value="NZ_FORP01000011.1"/>
</dbReference>
<name>A0A1I3VR32_9PSEU</name>
<reference evidence="1 2" key="1">
    <citation type="submission" date="2016-10" db="EMBL/GenBank/DDBJ databases">
        <authorList>
            <person name="de Groot N.N."/>
        </authorList>
    </citation>
    <scope>NUCLEOTIDE SEQUENCE [LARGE SCALE GENOMIC DNA]</scope>
    <source>
        <strain evidence="1 2">DSM 44468</strain>
    </source>
</reference>
<keyword evidence="2" id="KW-1185">Reference proteome</keyword>
<dbReference type="AlphaFoldDB" id="A0A1I3VR32"/>
<accession>A0A1I3VR32</accession>
<dbReference type="Proteomes" id="UP000199025">
    <property type="component" value="Unassembled WGS sequence"/>
</dbReference>
<organism evidence="1 2">
    <name type="scientific">Amycolatopsis sacchari</name>
    <dbReference type="NCBI Taxonomy" id="115433"/>
    <lineage>
        <taxon>Bacteria</taxon>
        <taxon>Bacillati</taxon>
        <taxon>Actinomycetota</taxon>
        <taxon>Actinomycetes</taxon>
        <taxon>Pseudonocardiales</taxon>
        <taxon>Pseudonocardiaceae</taxon>
        <taxon>Amycolatopsis</taxon>
    </lineage>
</organism>
<dbReference type="OrthoDB" id="3805675at2"/>
<evidence type="ECO:0000313" key="1">
    <source>
        <dbReference type="EMBL" id="SFJ97848.1"/>
    </source>
</evidence>